<accession>S5DPN9</accession>
<keyword evidence="3" id="KW-0159">Chromosome partition</keyword>
<dbReference type="Gene3D" id="1.10.10.10">
    <property type="entry name" value="Winged helix-like DNA-binding domain superfamily/Winged helix DNA-binding domain"/>
    <property type="match status" value="1"/>
</dbReference>
<dbReference type="EMBL" id="KC811112">
    <property type="protein sequence ID" value="AGQ18785.1"/>
    <property type="molecule type" value="Genomic_DNA"/>
</dbReference>
<dbReference type="PANTHER" id="PTHR34298">
    <property type="entry name" value="SEGREGATION AND CONDENSATION PROTEIN B"/>
    <property type="match status" value="1"/>
</dbReference>
<keyword evidence="2" id="KW-0132">Cell division</keyword>
<evidence type="ECO:0000256" key="4">
    <source>
        <dbReference type="ARBA" id="ARBA00023306"/>
    </source>
</evidence>
<dbReference type="InterPro" id="IPR036388">
    <property type="entry name" value="WH-like_DNA-bd_sf"/>
</dbReference>
<keyword evidence="1" id="KW-0963">Cytoplasm</keyword>
<evidence type="ECO:0000313" key="5">
    <source>
        <dbReference type="EMBL" id="AGQ18785.1"/>
    </source>
</evidence>
<reference evidence="5" key="1">
    <citation type="journal article" date="2013" name="Sci. Rep.">
        <title>Metagenomics uncovers a new group of low GC and ultra-small marine Actinobacteria.</title>
        <authorList>
            <person name="Ghai R."/>
            <person name="Mizuno C.M."/>
            <person name="Picazo A."/>
            <person name="Camacho A."/>
            <person name="Rodriguez-Valera F."/>
        </authorList>
    </citation>
    <scope>NUCLEOTIDE SEQUENCE</scope>
</reference>
<evidence type="ECO:0000256" key="1">
    <source>
        <dbReference type="ARBA" id="ARBA00022490"/>
    </source>
</evidence>
<dbReference type="Pfam" id="PF04079">
    <property type="entry name" value="SMC_ScpB"/>
    <property type="match status" value="1"/>
</dbReference>
<keyword evidence="4" id="KW-0131">Cell cycle</keyword>
<sequence>MNNKKIISATLLVSDGPVENEYFYELLQIQQKDLINLFEDINNDLQNLEFGFYIRFDLIKSDLVTVNDIPKFLDSVKPPSILKGLSTPALETLAIIAYEQPVTKLKVSEIRGVESESSIKTLESRGLVQKSGELDVPGNPILYTTTDIFLEKTGFQSIDELPSIGEYFSSPAEEE</sequence>
<protein>
    <submittedName>
        <fullName evidence="5">Chromosome segregation and condensation protein B</fullName>
    </submittedName>
</protein>
<dbReference type="NCBIfam" id="TIGR00281">
    <property type="entry name" value="SMC-Scp complex subunit ScpB"/>
    <property type="match status" value="1"/>
</dbReference>
<evidence type="ECO:0000256" key="2">
    <source>
        <dbReference type="ARBA" id="ARBA00022618"/>
    </source>
</evidence>
<proteinExistence type="predicted"/>
<dbReference type="SUPFAM" id="SSF46785">
    <property type="entry name" value="Winged helix' DNA-binding domain"/>
    <property type="match status" value="1"/>
</dbReference>
<organism evidence="5">
    <name type="scientific">Candidatus Actinomarina minuta</name>
    <dbReference type="NCBI Taxonomy" id="1389454"/>
    <lineage>
        <taxon>Bacteria</taxon>
        <taxon>Bacillati</taxon>
        <taxon>Actinomycetota</taxon>
        <taxon>Actinomycetes</taxon>
        <taxon>Candidatus Actinomarinidae</taxon>
        <taxon>Candidatus Actinomarinales</taxon>
        <taxon>Candidatus Actinomarineae</taxon>
        <taxon>Candidatus Actinomarinaceae</taxon>
        <taxon>Candidatus Actinomarina</taxon>
    </lineage>
</organism>
<dbReference type="InterPro" id="IPR005234">
    <property type="entry name" value="ScpB_csome_segregation"/>
</dbReference>
<evidence type="ECO:0000256" key="3">
    <source>
        <dbReference type="ARBA" id="ARBA00022829"/>
    </source>
</evidence>
<name>S5DPN9_9ACTN</name>
<dbReference type="InterPro" id="IPR036390">
    <property type="entry name" value="WH_DNA-bd_sf"/>
</dbReference>
<dbReference type="GO" id="GO:0051304">
    <property type="term" value="P:chromosome separation"/>
    <property type="evidence" value="ECO:0007669"/>
    <property type="project" value="InterPro"/>
</dbReference>
<dbReference type="GO" id="GO:0051301">
    <property type="term" value="P:cell division"/>
    <property type="evidence" value="ECO:0007669"/>
    <property type="project" value="UniProtKB-KW"/>
</dbReference>
<dbReference type="PANTHER" id="PTHR34298:SF2">
    <property type="entry name" value="SEGREGATION AND CONDENSATION PROTEIN B"/>
    <property type="match status" value="1"/>
</dbReference>
<dbReference type="AlphaFoldDB" id="S5DPN9"/>